<dbReference type="STRING" id="2903.R1E2U5"/>
<dbReference type="PANTHER" id="PTHR43671:SF13">
    <property type="entry name" value="SERINE_THREONINE-PROTEIN KINASE NEK2"/>
    <property type="match status" value="1"/>
</dbReference>
<dbReference type="GO" id="GO:0004674">
    <property type="term" value="F:protein serine/threonine kinase activity"/>
    <property type="evidence" value="ECO:0007669"/>
    <property type="project" value="UniProtKB-EC"/>
</dbReference>
<evidence type="ECO:0000256" key="4">
    <source>
        <dbReference type="ARBA" id="ARBA00022777"/>
    </source>
</evidence>
<dbReference type="RefSeq" id="XP_005794347.1">
    <property type="nucleotide sequence ID" value="XM_005794290.1"/>
</dbReference>
<evidence type="ECO:0000256" key="5">
    <source>
        <dbReference type="ARBA" id="ARBA00022840"/>
    </source>
</evidence>
<feature type="domain" description="Protein kinase" evidence="6">
    <location>
        <begin position="1"/>
        <end position="251"/>
    </location>
</feature>
<organism evidence="7 8">
    <name type="scientific">Emiliania huxleyi (strain CCMP1516)</name>
    <dbReference type="NCBI Taxonomy" id="280463"/>
    <lineage>
        <taxon>Eukaryota</taxon>
        <taxon>Haptista</taxon>
        <taxon>Haptophyta</taxon>
        <taxon>Prymnesiophyceae</taxon>
        <taxon>Isochrysidales</taxon>
        <taxon>Noelaerhabdaceae</taxon>
        <taxon>Emiliania</taxon>
    </lineage>
</organism>
<keyword evidence="5" id="KW-0067">ATP-binding</keyword>
<reference evidence="7" key="2">
    <citation type="submission" date="2024-10" db="UniProtKB">
        <authorList>
            <consortium name="EnsemblProtists"/>
        </authorList>
    </citation>
    <scope>IDENTIFICATION</scope>
</reference>
<dbReference type="InterPro" id="IPR050660">
    <property type="entry name" value="NEK_Ser/Thr_kinase"/>
</dbReference>
<keyword evidence="3" id="KW-0547">Nucleotide-binding</keyword>
<dbReference type="Pfam" id="PF00069">
    <property type="entry name" value="Pkinase"/>
    <property type="match status" value="1"/>
</dbReference>
<dbReference type="SUPFAM" id="SSF56112">
    <property type="entry name" value="Protein kinase-like (PK-like)"/>
    <property type="match status" value="1"/>
</dbReference>
<dbReference type="EC" id="2.7.11.1" evidence="1"/>
<dbReference type="KEGG" id="ehx:EMIHUDRAFT_61076"/>
<sequence length="285" mass="30663">MELRVLKILGSAPHPNVVRLYGFHVGLLPSQCIAGHPARCDLYVGTAAGPASSTVLWRVLERCGADLYERLPTLRRDSGAQLPEPLVLALLEQIACALAHLHQHGISHRDIKLENVLVAPCGSLKLADFDLASVDAACTDTVGTRSYAAPEVLAASERAPYAPMPADVWSFGCLAFGLATSFFFVDEASERDWRFALVARCQADGRSALRVLFSAYRLPCPFSPELCSLLDQCLQVTPAARPSSASVHNALEQLVVRNSRAALVPSAPLAQEPQAVFQLCVPPLS</sequence>
<dbReference type="EnsemblProtists" id="EOD41918">
    <property type="protein sequence ID" value="EOD41918"/>
    <property type="gene ID" value="EMIHUDRAFT_61076"/>
</dbReference>
<dbReference type="OMA" id="MCAGVEY"/>
<dbReference type="GeneID" id="17287188"/>
<dbReference type="SMART" id="SM00220">
    <property type="entry name" value="S_TKc"/>
    <property type="match status" value="1"/>
</dbReference>
<dbReference type="InterPro" id="IPR011009">
    <property type="entry name" value="Kinase-like_dom_sf"/>
</dbReference>
<keyword evidence="2" id="KW-0808">Transferase</keyword>
<dbReference type="PaxDb" id="2903-EOD41918"/>
<dbReference type="InterPro" id="IPR008271">
    <property type="entry name" value="Ser/Thr_kinase_AS"/>
</dbReference>
<evidence type="ECO:0000256" key="3">
    <source>
        <dbReference type="ARBA" id="ARBA00022741"/>
    </source>
</evidence>
<dbReference type="HOGENOM" id="CLU_000288_181_1_1"/>
<evidence type="ECO:0000313" key="8">
    <source>
        <dbReference type="Proteomes" id="UP000013827"/>
    </source>
</evidence>
<accession>A0A0D3L1N3</accession>
<dbReference type="GO" id="GO:0005524">
    <property type="term" value="F:ATP binding"/>
    <property type="evidence" value="ECO:0007669"/>
    <property type="project" value="UniProtKB-KW"/>
</dbReference>
<dbReference type="Proteomes" id="UP000013827">
    <property type="component" value="Unassembled WGS sequence"/>
</dbReference>
<evidence type="ECO:0000256" key="2">
    <source>
        <dbReference type="ARBA" id="ARBA00022679"/>
    </source>
</evidence>
<reference evidence="8" key="1">
    <citation type="journal article" date="2013" name="Nature">
        <title>Pan genome of the phytoplankton Emiliania underpins its global distribution.</title>
        <authorList>
            <person name="Read B.A."/>
            <person name="Kegel J."/>
            <person name="Klute M.J."/>
            <person name="Kuo A."/>
            <person name="Lefebvre S.C."/>
            <person name="Maumus F."/>
            <person name="Mayer C."/>
            <person name="Miller J."/>
            <person name="Monier A."/>
            <person name="Salamov A."/>
            <person name="Young J."/>
            <person name="Aguilar M."/>
            <person name="Claverie J.M."/>
            <person name="Frickenhaus S."/>
            <person name="Gonzalez K."/>
            <person name="Herman E.K."/>
            <person name="Lin Y.C."/>
            <person name="Napier J."/>
            <person name="Ogata H."/>
            <person name="Sarno A.F."/>
            <person name="Shmutz J."/>
            <person name="Schroeder D."/>
            <person name="de Vargas C."/>
            <person name="Verret F."/>
            <person name="von Dassow P."/>
            <person name="Valentin K."/>
            <person name="Van de Peer Y."/>
            <person name="Wheeler G."/>
            <person name="Dacks J.B."/>
            <person name="Delwiche C.F."/>
            <person name="Dyhrman S.T."/>
            <person name="Glockner G."/>
            <person name="John U."/>
            <person name="Richards T."/>
            <person name="Worden A.Z."/>
            <person name="Zhang X."/>
            <person name="Grigoriev I.V."/>
            <person name="Allen A.E."/>
            <person name="Bidle K."/>
            <person name="Borodovsky M."/>
            <person name="Bowler C."/>
            <person name="Brownlee C."/>
            <person name="Cock J.M."/>
            <person name="Elias M."/>
            <person name="Gladyshev V.N."/>
            <person name="Groth M."/>
            <person name="Guda C."/>
            <person name="Hadaegh A."/>
            <person name="Iglesias-Rodriguez M.D."/>
            <person name="Jenkins J."/>
            <person name="Jones B.M."/>
            <person name="Lawson T."/>
            <person name="Leese F."/>
            <person name="Lindquist E."/>
            <person name="Lobanov A."/>
            <person name="Lomsadze A."/>
            <person name="Malik S.B."/>
            <person name="Marsh M.E."/>
            <person name="Mackinder L."/>
            <person name="Mock T."/>
            <person name="Mueller-Roeber B."/>
            <person name="Pagarete A."/>
            <person name="Parker M."/>
            <person name="Probert I."/>
            <person name="Quesneville H."/>
            <person name="Raines C."/>
            <person name="Rensing S.A."/>
            <person name="Riano-Pachon D.M."/>
            <person name="Richier S."/>
            <person name="Rokitta S."/>
            <person name="Shiraiwa Y."/>
            <person name="Soanes D.M."/>
            <person name="van der Giezen M."/>
            <person name="Wahlund T.M."/>
            <person name="Williams B."/>
            <person name="Wilson W."/>
            <person name="Wolfe G."/>
            <person name="Wurch L.L."/>
        </authorList>
    </citation>
    <scope>NUCLEOTIDE SEQUENCE</scope>
</reference>
<dbReference type="PROSITE" id="PS00108">
    <property type="entry name" value="PROTEIN_KINASE_ST"/>
    <property type="match status" value="1"/>
</dbReference>
<protein>
    <recommendedName>
        <fullName evidence="1">non-specific serine/threonine protein kinase</fullName>
        <ecNumber evidence="1">2.7.11.1</ecNumber>
    </recommendedName>
</protein>
<dbReference type="eggNOG" id="KOG0589">
    <property type="taxonomic scope" value="Eukaryota"/>
</dbReference>
<keyword evidence="8" id="KW-1185">Reference proteome</keyword>
<name>A0A0D3L1N3_EMIH1</name>
<dbReference type="Gene3D" id="1.10.510.10">
    <property type="entry name" value="Transferase(Phosphotransferase) domain 1"/>
    <property type="match status" value="1"/>
</dbReference>
<dbReference type="PROSITE" id="PS50011">
    <property type="entry name" value="PROTEIN_KINASE_DOM"/>
    <property type="match status" value="1"/>
</dbReference>
<dbReference type="InterPro" id="IPR000719">
    <property type="entry name" value="Prot_kinase_dom"/>
</dbReference>
<dbReference type="AlphaFoldDB" id="A0A0D3L1N3"/>
<proteinExistence type="predicted"/>
<dbReference type="PANTHER" id="PTHR43671">
    <property type="entry name" value="SERINE/THREONINE-PROTEIN KINASE NEK"/>
    <property type="match status" value="1"/>
</dbReference>
<keyword evidence="4" id="KW-0418">Kinase</keyword>
<evidence type="ECO:0000313" key="7">
    <source>
        <dbReference type="EnsemblProtists" id="EOD41918"/>
    </source>
</evidence>
<evidence type="ECO:0000256" key="1">
    <source>
        <dbReference type="ARBA" id="ARBA00012513"/>
    </source>
</evidence>
<evidence type="ECO:0000259" key="6">
    <source>
        <dbReference type="PROSITE" id="PS50011"/>
    </source>
</evidence>